<proteinExistence type="predicted"/>
<comment type="caution">
    <text evidence="1">The sequence shown here is derived from an EMBL/GenBank/DDBJ whole genome shotgun (WGS) entry which is preliminary data.</text>
</comment>
<organism evidence="1 2">
    <name type="scientific">Candidatus Blautia faecavium</name>
    <dbReference type="NCBI Taxonomy" id="2838487"/>
    <lineage>
        <taxon>Bacteria</taxon>
        <taxon>Bacillati</taxon>
        <taxon>Bacillota</taxon>
        <taxon>Clostridia</taxon>
        <taxon>Lachnospirales</taxon>
        <taxon>Lachnospiraceae</taxon>
        <taxon>Blautia</taxon>
    </lineage>
</organism>
<dbReference type="AlphaFoldDB" id="A0A9D2LR35"/>
<name>A0A9D2LR35_9FIRM</name>
<reference evidence="1" key="1">
    <citation type="journal article" date="2021" name="PeerJ">
        <title>Extensive microbial diversity within the chicken gut microbiome revealed by metagenomics and culture.</title>
        <authorList>
            <person name="Gilroy R."/>
            <person name="Ravi A."/>
            <person name="Getino M."/>
            <person name="Pursley I."/>
            <person name="Horton D.L."/>
            <person name="Alikhan N.F."/>
            <person name="Baker D."/>
            <person name="Gharbi K."/>
            <person name="Hall N."/>
            <person name="Watson M."/>
            <person name="Adriaenssens E.M."/>
            <person name="Foster-Nyarko E."/>
            <person name="Jarju S."/>
            <person name="Secka A."/>
            <person name="Antonio M."/>
            <person name="Oren A."/>
            <person name="Chaudhuri R.R."/>
            <person name="La Ragione R."/>
            <person name="Hildebrand F."/>
            <person name="Pallen M.J."/>
        </authorList>
    </citation>
    <scope>NUCLEOTIDE SEQUENCE</scope>
    <source>
        <strain evidence="1">ChiSjej1B19-5720</strain>
    </source>
</reference>
<accession>A0A9D2LR35</accession>
<reference evidence="1" key="2">
    <citation type="submission" date="2021-04" db="EMBL/GenBank/DDBJ databases">
        <authorList>
            <person name="Gilroy R."/>
        </authorList>
    </citation>
    <scope>NUCLEOTIDE SEQUENCE</scope>
    <source>
        <strain evidence="1">ChiSjej1B19-5720</strain>
    </source>
</reference>
<sequence>MSRKMIEGLTLSTEEMKKLNEKTRELEAQGVHAAKDHSGEMNFAGCATGYCQAWA</sequence>
<dbReference type="EMBL" id="DWYZ01000074">
    <property type="protein sequence ID" value="HJB27847.1"/>
    <property type="molecule type" value="Genomic_DNA"/>
</dbReference>
<evidence type="ECO:0000313" key="1">
    <source>
        <dbReference type="EMBL" id="HJB27847.1"/>
    </source>
</evidence>
<dbReference type="Proteomes" id="UP000823842">
    <property type="component" value="Unassembled WGS sequence"/>
</dbReference>
<gene>
    <name evidence="1" type="ORF">IAA06_03525</name>
</gene>
<evidence type="ECO:0000313" key="2">
    <source>
        <dbReference type="Proteomes" id="UP000823842"/>
    </source>
</evidence>
<protein>
    <submittedName>
        <fullName evidence="1">Uncharacterized protein</fullName>
    </submittedName>
</protein>